<accession>A0A3S3VI46</accession>
<evidence type="ECO:0000313" key="8">
    <source>
        <dbReference type="Proteomes" id="UP000286701"/>
    </source>
</evidence>
<dbReference type="Gene3D" id="3.90.1720.10">
    <property type="entry name" value="endopeptidase domain like (from Nostoc punctiforme)"/>
    <property type="match status" value="1"/>
</dbReference>
<feature type="signal peptide" evidence="5">
    <location>
        <begin position="1"/>
        <end position="18"/>
    </location>
</feature>
<sequence length="196" mass="21348">MKRILLYIILLIATMGCGGPNEPTYVITDAGDTVKKTPEGIIQPPAPDSAGQTTRIVTGQTTPLELVTFARSLTGVPYKYGSTDPAEGFDCSGFITYVFNHFGIAVPRTSESFTYMHREVNLKDAKTGDLVLFTGTDSTVRVVGHMGIILATPGQELRFIHSTSGHDNLGVTETPMNSYYVGRYMKTVRVFEESGQ</sequence>
<feature type="domain" description="NlpC/P60" evidence="6">
    <location>
        <begin position="60"/>
        <end position="191"/>
    </location>
</feature>
<name>A0A3S3VI46_9SPHI</name>
<gene>
    <name evidence="7" type="ORF">EPL05_07695</name>
</gene>
<dbReference type="Proteomes" id="UP000286701">
    <property type="component" value="Unassembled WGS sequence"/>
</dbReference>
<dbReference type="InterPro" id="IPR038765">
    <property type="entry name" value="Papain-like_cys_pep_sf"/>
</dbReference>
<comment type="similarity">
    <text evidence="1">Belongs to the peptidase C40 family.</text>
</comment>
<evidence type="ECO:0000256" key="2">
    <source>
        <dbReference type="ARBA" id="ARBA00022670"/>
    </source>
</evidence>
<evidence type="ECO:0000256" key="1">
    <source>
        <dbReference type="ARBA" id="ARBA00007074"/>
    </source>
</evidence>
<keyword evidence="3" id="KW-0378">Hydrolase</keyword>
<keyword evidence="4" id="KW-0788">Thiol protease</keyword>
<proteinExistence type="inferred from homology"/>
<dbReference type="PANTHER" id="PTHR47053">
    <property type="entry name" value="MUREIN DD-ENDOPEPTIDASE MEPH-RELATED"/>
    <property type="match status" value="1"/>
</dbReference>
<keyword evidence="5" id="KW-0732">Signal</keyword>
<dbReference type="PROSITE" id="PS51935">
    <property type="entry name" value="NLPC_P60"/>
    <property type="match status" value="1"/>
</dbReference>
<evidence type="ECO:0000259" key="6">
    <source>
        <dbReference type="PROSITE" id="PS51935"/>
    </source>
</evidence>
<organism evidence="7 8">
    <name type="scientific">Mucilaginibacter gilvus</name>
    <dbReference type="NCBI Taxonomy" id="2305909"/>
    <lineage>
        <taxon>Bacteria</taxon>
        <taxon>Pseudomonadati</taxon>
        <taxon>Bacteroidota</taxon>
        <taxon>Sphingobacteriia</taxon>
        <taxon>Sphingobacteriales</taxon>
        <taxon>Sphingobacteriaceae</taxon>
        <taxon>Mucilaginibacter</taxon>
    </lineage>
</organism>
<evidence type="ECO:0000256" key="4">
    <source>
        <dbReference type="ARBA" id="ARBA00022807"/>
    </source>
</evidence>
<dbReference type="PANTHER" id="PTHR47053:SF1">
    <property type="entry name" value="MUREIN DD-ENDOPEPTIDASE MEPH-RELATED"/>
    <property type="match status" value="1"/>
</dbReference>
<dbReference type="AlphaFoldDB" id="A0A3S3VI46"/>
<evidence type="ECO:0000256" key="5">
    <source>
        <dbReference type="SAM" id="SignalP"/>
    </source>
</evidence>
<dbReference type="SUPFAM" id="SSF54001">
    <property type="entry name" value="Cysteine proteinases"/>
    <property type="match status" value="1"/>
</dbReference>
<dbReference type="InterPro" id="IPR000064">
    <property type="entry name" value="NLP_P60_dom"/>
</dbReference>
<evidence type="ECO:0000313" key="7">
    <source>
        <dbReference type="EMBL" id="RWY53931.1"/>
    </source>
</evidence>
<feature type="chain" id="PRO_5018767106" evidence="5">
    <location>
        <begin position="19"/>
        <end position="196"/>
    </location>
</feature>
<dbReference type="RefSeq" id="WP_128533366.1">
    <property type="nucleotide sequence ID" value="NZ_SBIW01000003.1"/>
</dbReference>
<dbReference type="EMBL" id="SBIW01000003">
    <property type="protein sequence ID" value="RWY53931.1"/>
    <property type="molecule type" value="Genomic_DNA"/>
</dbReference>
<evidence type="ECO:0000256" key="3">
    <source>
        <dbReference type="ARBA" id="ARBA00022801"/>
    </source>
</evidence>
<dbReference type="Pfam" id="PF00877">
    <property type="entry name" value="NLPC_P60"/>
    <property type="match status" value="1"/>
</dbReference>
<keyword evidence="2" id="KW-0645">Protease</keyword>
<dbReference type="InterPro" id="IPR051202">
    <property type="entry name" value="Peptidase_C40"/>
</dbReference>
<dbReference type="GO" id="GO:0008234">
    <property type="term" value="F:cysteine-type peptidase activity"/>
    <property type="evidence" value="ECO:0007669"/>
    <property type="project" value="UniProtKB-KW"/>
</dbReference>
<dbReference type="GO" id="GO:0006508">
    <property type="term" value="P:proteolysis"/>
    <property type="evidence" value="ECO:0007669"/>
    <property type="project" value="UniProtKB-KW"/>
</dbReference>
<dbReference type="PROSITE" id="PS51257">
    <property type="entry name" value="PROKAR_LIPOPROTEIN"/>
    <property type="match status" value="1"/>
</dbReference>
<dbReference type="OrthoDB" id="9807055at2"/>
<reference evidence="7 8" key="1">
    <citation type="submission" date="2019-01" db="EMBL/GenBank/DDBJ databases">
        <title>Mucilaginibacter antarcticum sp. nov., isolated from antarctic soil.</title>
        <authorList>
            <person name="Yan Y.-Q."/>
            <person name="Du Z.-J."/>
        </authorList>
    </citation>
    <scope>NUCLEOTIDE SEQUENCE [LARGE SCALE GENOMIC DNA]</scope>
    <source>
        <strain evidence="7 8">F01003</strain>
    </source>
</reference>
<protein>
    <submittedName>
        <fullName evidence="7">NlpC/P60 family protein</fullName>
    </submittedName>
</protein>
<comment type="caution">
    <text evidence="7">The sequence shown here is derived from an EMBL/GenBank/DDBJ whole genome shotgun (WGS) entry which is preliminary data.</text>
</comment>
<keyword evidence="8" id="KW-1185">Reference proteome</keyword>